<dbReference type="PANTHER" id="PTHR35176">
    <property type="entry name" value="HEME OXYGENASE HI_0854-RELATED"/>
    <property type="match status" value="1"/>
</dbReference>
<evidence type="ECO:0000256" key="1">
    <source>
        <dbReference type="ARBA" id="ARBA00023002"/>
    </source>
</evidence>
<comment type="caution">
    <text evidence="3">The sequence shown here is derived from an EMBL/GenBank/DDBJ whole genome shotgun (WGS) entry which is preliminary data.</text>
</comment>
<reference evidence="3" key="2">
    <citation type="submission" date="2020-09" db="EMBL/GenBank/DDBJ databases">
        <authorList>
            <person name="Sun Q."/>
            <person name="Zhou Y."/>
        </authorList>
    </citation>
    <scope>NUCLEOTIDE SEQUENCE</scope>
    <source>
        <strain evidence="3">CGMCC 1.8984</strain>
    </source>
</reference>
<gene>
    <name evidence="3" type="ORF">GCM10011372_34740</name>
</gene>
<keyword evidence="1" id="KW-0560">Oxidoreductase</keyword>
<dbReference type="PANTHER" id="PTHR35176:SF6">
    <property type="entry name" value="HEME OXYGENASE HI_0854-RELATED"/>
    <property type="match status" value="1"/>
</dbReference>
<name>A0A917PVD8_9MICO</name>
<dbReference type="GO" id="GO:0016627">
    <property type="term" value="F:oxidoreductase activity, acting on the CH-CH group of donors"/>
    <property type="evidence" value="ECO:0007669"/>
    <property type="project" value="TreeGrafter"/>
</dbReference>
<dbReference type="GO" id="GO:0005829">
    <property type="term" value="C:cytosol"/>
    <property type="evidence" value="ECO:0007669"/>
    <property type="project" value="TreeGrafter"/>
</dbReference>
<protein>
    <submittedName>
        <fullName evidence="3">PPOX class F420-dependent oxidoreductase</fullName>
    </submittedName>
</protein>
<evidence type="ECO:0000313" key="3">
    <source>
        <dbReference type="EMBL" id="GGJ93298.1"/>
    </source>
</evidence>
<keyword evidence="4" id="KW-1185">Reference proteome</keyword>
<dbReference type="SUPFAM" id="SSF50475">
    <property type="entry name" value="FMN-binding split barrel"/>
    <property type="match status" value="1"/>
</dbReference>
<dbReference type="Gene3D" id="2.30.110.10">
    <property type="entry name" value="Electron Transport, Fmn-binding Protein, Chain A"/>
    <property type="match status" value="1"/>
</dbReference>
<evidence type="ECO:0000259" key="2">
    <source>
        <dbReference type="Pfam" id="PF01243"/>
    </source>
</evidence>
<feature type="domain" description="Pyridoxamine 5'-phosphate oxidase N-terminal" evidence="2">
    <location>
        <begin position="14"/>
        <end position="104"/>
    </location>
</feature>
<dbReference type="GO" id="GO:0070967">
    <property type="term" value="F:coenzyme F420 binding"/>
    <property type="evidence" value="ECO:0007669"/>
    <property type="project" value="TreeGrafter"/>
</dbReference>
<dbReference type="InterPro" id="IPR052019">
    <property type="entry name" value="F420H2_bilvrd_red/Heme_oxyg"/>
</dbReference>
<dbReference type="AlphaFoldDB" id="A0A917PVD8"/>
<dbReference type="InterPro" id="IPR024031">
    <property type="entry name" value="MSMEG_5819/OxyR"/>
</dbReference>
<evidence type="ECO:0000313" key="4">
    <source>
        <dbReference type="Proteomes" id="UP000636956"/>
    </source>
</evidence>
<dbReference type="InterPro" id="IPR011576">
    <property type="entry name" value="Pyridox_Oxase_N"/>
</dbReference>
<dbReference type="InterPro" id="IPR012349">
    <property type="entry name" value="Split_barrel_FMN-bd"/>
</dbReference>
<accession>A0A917PVD8</accession>
<dbReference type="Proteomes" id="UP000636956">
    <property type="component" value="Unassembled WGS sequence"/>
</dbReference>
<sequence length="145" mass="15731">MFGPADKGYLMSFTDAELAYIAEQPLARIATVAPDGQPDVVPVGFQFDGTHFWIGGYAPTKTRRTRNVQAGNDKVAFVIDDLAPGRRWAPRSLRVYGTVELAEMPPGSGQLVMKITPTTSWSMNLDGAWNPGGVAELTTHKTIHA</sequence>
<dbReference type="Pfam" id="PF01243">
    <property type="entry name" value="PNPOx_N"/>
    <property type="match status" value="1"/>
</dbReference>
<dbReference type="NCBIfam" id="TIGR04023">
    <property type="entry name" value="PPOX_MSMEG_5819"/>
    <property type="match status" value="1"/>
</dbReference>
<reference evidence="3" key="1">
    <citation type="journal article" date="2014" name="Int. J. Syst. Evol. Microbiol.">
        <title>Complete genome sequence of Corynebacterium casei LMG S-19264T (=DSM 44701T), isolated from a smear-ripened cheese.</title>
        <authorList>
            <consortium name="US DOE Joint Genome Institute (JGI-PGF)"/>
            <person name="Walter F."/>
            <person name="Albersmeier A."/>
            <person name="Kalinowski J."/>
            <person name="Ruckert C."/>
        </authorList>
    </citation>
    <scope>NUCLEOTIDE SEQUENCE</scope>
    <source>
        <strain evidence="3">CGMCC 1.8984</strain>
    </source>
</reference>
<dbReference type="EMBL" id="BMMD01000033">
    <property type="protein sequence ID" value="GGJ93298.1"/>
    <property type="molecule type" value="Genomic_DNA"/>
</dbReference>
<proteinExistence type="predicted"/>
<organism evidence="3 4">
    <name type="scientific">Agromyces bauzanensis</name>
    <dbReference type="NCBI Taxonomy" id="1308924"/>
    <lineage>
        <taxon>Bacteria</taxon>
        <taxon>Bacillati</taxon>
        <taxon>Actinomycetota</taxon>
        <taxon>Actinomycetes</taxon>
        <taxon>Micrococcales</taxon>
        <taxon>Microbacteriaceae</taxon>
        <taxon>Agromyces</taxon>
    </lineage>
</organism>